<evidence type="ECO:0000256" key="2">
    <source>
        <dbReference type="SAM" id="Phobius"/>
    </source>
</evidence>
<dbReference type="OrthoDB" id="9766107at2"/>
<evidence type="ECO:0000313" key="4">
    <source>
        <dbReference type="EMBL" id="TWU08479.1"/>
    </source>
</evidence>
<sequence length="617" mass="68423">MNADAEDNRWDSAHALHSLTLWAAWCCAATWAICRFSPYGDVEAAFQAGFPFADAWIVFRAGVLCLVAMGLAEFLQRSLRIRLYLLAAVAILAIPMLVFANSVLVSWVGRSLFDAETWDHAWNHGGELAGHIPSGAIRLFAMAIVGGLVFSIVGGWGACRLGRRWRENAPRVWPIFVGAIMVSVSGLLGIPAWTHRVPEIASRADELMVPPAGVSVEMARRIEAMDMRHRQVTVTAKPQSCRDIVVVVIESFRPELVTPDVMPNLAALAQRSVVCRNHFSGGNATTHGMFSLLNGLSAVWYSRPVRTAPIGLRLFREAGYELGFFGGHDDWEKFRMTGFINRATFDVMETQSMNWLTTDRQATERAAVFLNADKASRRPRMAVLYLYSTHADYRSYASDQVFQPAADDRYLIPYTNSMRPLVWNRYKNSARSVDRLLAGVLDDERIVAVVGDHGESFLEDGVCGHGTKLNRYQNMTPAVIYCPRQTPQQVDAVTGHADVLPTILGAAGIIVSDPEAMDGVNLLDASERDVRDRVTVTRNYLDDQYLLVPGNVSDREPMIGHRVELTLNEWQASVLETMFLSSNDPSEPDGEAGGVSDGAAVLQEWIEKRLPRVVERD</sequence>
<feature type="domain" description="Sulfatase N-terminal" evidence="3">
    <location>
        <begin position="243"/>
        <end position="509"/>
    </location>
</feature>
<organism evidence="4 5">
    <name type="scientific">Stieleria varia</name>
    <dbReference type="NCBI Taxonomy" id="2528005"/>
    <lineage>
        <taxon>Bacteria</taxon>
        <taxon>Pseudomonadati</taxon>
        <taxon>Planctomycetota</taxon>
        <taxon>Planctomycetia</taxon>
        <taxon>Pirellulales</taxon>
        <taxon>Pirellulaceae</taxon>
        <taxon>Stieleria</taxon>
    </lineage>
</organism>
<keyword evidence="2" id="KW-0812">Transmembrane</keyword>
<keyword evidence="2" id="KW-1133">Transmembrane helix</keyword>
<name>A0A5C6BB30_9BACT</name>
<dbReference type="InterPro" id="IPR017850">
    <property type="entry name" value="Alkaline_phosphatase_core_sf"/>
</dbReference>
<dbReference type="PANTHER" id="PTHR42693:SF33">
    <property type="entry name" value="ARYLSULFATASE"/>
    <property type="match status" value="1"/>
</dbReference>
<dbReference type="EMBL" id="SJPN01000001">
    <property type="protein sequence ID" value="TWU08479.1"/>
    <property type="molecule type" value="Genomic_DNA"/>
</dbReference>
<dbReference type="Gene3D" id="3.40.720.10">
    <property type="entry name" value="Alkaline Phosphatase, subunit A"/>
    <property type="match status" value="1"/>
</dbReference>
<dbReference type="GO" id="GO:0004065">
    <property type="term" value="F:arylsulfatase activity"/>
    <property type="evidence" value="ECO:0007669"/>
    <property type="project" value="TreeGrafter"/>
</dbReference>
<evidence type="ECO:0000313" key="5">
    <source>
        <dbReference type="Proteomes" id="UP000320176"/>
    </source>
</evidence>
<dbReference type="Proteomes" id="UP000320176">
    <property type="component" value="Unassembled WGS sequence"/>
</dbReference>
<evidence type="ECO:0000259" key="3">
    <source>
        <dbReference type="Pfam" id="PF00884"/>
    </source>
</evidence>
<feature type="transmembrane region" description="Helical" evidence="2">
    <location>
        <begin position="12"/>
        <end position="33"/>
    </location>
</feature>
<feature type="transmembrane region" description="Helical" evidence="2">
    <location>
        <begin position="83"/>
        <end position="108"/>
    </location>
</feature>
<dbReference type="Pfam" id="PF00884">
    <property type="entry name" value="Sulfatase"/>
    <property type="match status" value="1"/>
</dbReference>
<dbReference type="InterPro" id="IPR000917">
    <property type="entry name" value="Sulfatase_N"/>
</dbReference>
<comment type="caution">
    <text evidence="4">The sequence shown here is derived from an EMBL/GenBank/DDBJ whole genome shotgun (WGS) entry which is preliminary data.</text>
</comment>
<protein>
    <submittedName>
        <fullName evidence="4">Inner membrane protein YejM</fullName>
    </submittedName>
</protein>
<dbReference type="SUPFAM" id="SSF53649">
    <property type="entry name" value="Alkaline phosphatase-like"/>
    <property type="match status" value="1"/>
</dbReference>
<dbReference type="AlphaFoldDB" id="A0A5C6BB30"/>
<keyword evidence="5" id="KW-1185">Reference proteome</keyword>
<comment type="similarity">
    <text evidence="1">Belongs to the sulfatase family.</text>
</comment>
<accession>A0A5C6BB30</accession>
<dbReference type="RefSeq" id="WP_146518515.1">
    <property type="nucleotide sequence ID" value="NZ_CP151726.1"/>
</dbReference>
<dbReference type="PANTHER" id="PTHR42693">
    <property type="entry name" value="ARYLSULFATASE FAMILY MEMBER"/>
    <property type="match status" value="1"/>
</dbReference>
<feature type="transmembrane region" description="Helical" evidence="2">
    <location>
        <begin position="171"/>
        <end position="193"/>
    </location>
</feature>
<dbReference type="InterPro" id="IPR050738">
    <property type="entry name" value="Sulfatase"/>
</dbReference>
<proteinExistence type="inferred from homology"/>
<feature type="transmembrane region" description="Helical" evidence="2">
    <location>
        <begin position="136"/>
        <end position="159"/>
    </location>
</feature>
<reference evidence="4 5" key="1">
    <citation type="submission" date="2019-02" db="EMBL/GenBank/DDBJ databases">
        <title>Deep-cultivation of Planctomycetes and their phenomic and genomic characterization uncovers novel biology.</title>
        <authorList>
            <person name="Wiegand S."/>
            <person name="Jogler M."/>
            <person name="Boedeker C."/>
            <person name="Pinto D."/>
            <person name="Vollmers J."/>
            <person name="Rivas-Marin E."/>
            <person name="Kohn T."/>
            <person name="Peeters S.H."/>
            <person name="Heuer A."/>
            <person name="Rast P."/>
            <person name="Oberbeckmann S."/>
            <person name="Bunk B."/>
            <person name="Jeske O."/>
            <person name="Meyerdierks A."/>
            <person name="Storesund J.E."/>
            <person name="Kallscheuer N."/>
            <person name="Luecker S."/>
            <person name="Lage O.M."/>
            <person name="Pohl T."/>
            <person name="Merkel B.J."/>
            <person name="Hornburger P."/>
            <person name="Mueller R.-W."/>
            <person name="Bruemmer F."/>
            <person name="Labrenz M."/>
            <person name="Spormann A.M."/>
            <person name="Op Den Camp H."/>
            <person name="Overmann J."/>
            <person name="Amann R."/>
            <person name="Jetten M.S.M."/>
            <person name="Mascher T."/>
            <person name="Medema M.H."/>
            <person name="Devos D.P."/>
            <person name="Kaster A.-K."/>
            <person name="Ovreas L."/>
            <person name="Rohde M."/>
            <person name="Galperin M.Y."/>
            <person name="Jogler C."/>
        </authorList>
    </citation>
    <scope>NUCLEOTIDE SEQUENCE [LARGE SCALE GENOMIC DNA]</scope>
    <source>
        <strain evidence="4 5">Pla52n</strain>
    </source>
</reference>
<gene>
    <name evidence="4" type="primary">yejM</name>
    <name evidence="4" type="ORF">Pla52n_10620</name>
</gene>
<keyword evidence="2" id="KW-0472">Membrane</keyword>
<evidence type="ECO:0000256" key="1">
    <source>
        <dbReference type="ARBA" id="ARBA00008779"/>
    </source>
</evidence>
<feature type="transmembrane region" description="Helical" evidence="2">
    <location>
        <begin position="53"/>
        <end position="71"/>
    </location>
</feature>